<dbReference type="Gene3D" id="1.10.10.10">
    <property type="entry name" value="Winged helix-like DNA-binding domain superfamily/Winged helix DNA-binding domain"/>
    <property type="match status" value="2"/>
</dbReference>
<gene>
    <name evidence="3" type="ORF">B9G39_29725</name>
</gene>
<sequence>MYLEGEILKVQKELVVKRNELIEGRYQLSAMAQKVAAALISRVNPHDSSLPKFKVTRKEAIELLCIDNNQYRRNMDKVTTELGKILITLDDGKKETKINMFLKSIYEKSDGSVTFEFHPDVEPYIRDFQLNFTQYQLSQIRELKSKYAIRLYEILRRRHPIHCDRAVSFYQIDINDLREMLGVEPNKYQVISNFKRKVIIVAAEELEEKTDLKFEAEYIRNGRKVGAIKFTIKHNEKFEALGDDEALSAEILPENYDEAVAAMLASAVPELPKDVVTLLASRLDAVAASQAFLSYTKAKQAGKVKDPAAYFLGILKHQEQQTKNSQEVDLDDTSWANRADFDEF</sequence>
<reference evidence="3 4" key="1">
    <citation type="submission" date="2017-04" db="EMBL/GenBank/DDBJ databases">
        <title>Draft genome sequence of Zooshikella ganghwensis VG4 isolated from Red Sea sediments.</title>
        <authorList>
            <person name="Rehman Z."/>
            <person name="Alam I."/>
            <person name="Kamau A."/>
            <person name="Bajic V."/>
            <person name="Leiknes T."/>
        </authorList>
    </citation>
    <scope>NUCLEOTIDE SEQUENCE [LARGE SCALE GENOMIC DNA]</scope>
    <source>
        <strain evidence="3 4">VG4</strain>
    </source>
</reference>
<proteinExistence type="inferred from homology"/>
<dbReference type="AlphaFoldDB" id="A0A4P9VFN7"/>
<protein>
    <submittedName>
        <fullName evidence="3">Replication initiation protein</fullName>
    </submittedName>
</protein>
<name>A0A4P9VFN7_9GAMM</name>
<accession>A0A4P9VFN7</accession>
<organism evidence="3 4">
    <name type="scientific">Zooshikella ganghwensis</name>
    <dbReference type="NCBI Taxonomy" id="202772"/>
    <lineage>
        <taxon>Bacteria</taxon>
        <taxon>Pseudomonadati</taxon>
        <taxon>Pseudomonadota</taxon>
        <taxon>Gammaproteobacteria</taxon>
        <taxon>Oceanospirillales</taxon>
        <taxon>Zooshikellaceae</taxon>
        <taxon>Zooshikella</taxon>
    </lineage>
</organism>
<dbReference type="EMBL" id="NDXW01000012">
    <property type="protein sequence ID" value="RDH41184.1"/>
    <property type="molecule type" value="Genomic_DNA"/>
</dbReference>
<dbReference type="GO" id="GO:0006270">
    <property type="term" value="P:DNA replication initiation"/>
    <property type="evidence" value="ECO:0007669"/>
    <property type="project" value="InterPro"/>
</dbReference>
<feature type="domain" description="Initiator Rep protein WH1" evidence="2">
    <location>
        <begin position="15"/>
        <end position="155"/>
    </location>
</feature>
<dbReference type="SUPFAM" id="SSF46785">
    <property type="entry name" value="Winged helix' DNA-binding domain"/>
    <property type="match status" value="2"/>
</dbReference>
<comment type="similarity">
    <text evidence="1">Belongs to the initiator RepB protein family.</text>
</comment>
<keyword evidence="4" id="KW-1185">Reference proteome</keyword>
<dbReference type="InterPro" id="IPR036390">
    <property type="entry name" value="WH_DNA-bd_sf"/>
</dbReference>
<evidence type="ECO:0000313" key="4">
    <source>
        <dbReference type="Proteomes" id="UP000257039"/>
    </source>
</evidence>
<dbReference type="Pfam" id="PF01051">
    <property type="entry name" value="Rep3_N"/>
    <property type="match status" value="1"/>
</dbReference>
<evidence type="ECO:0000256" key="1">
    <source>
        <dbReference type="ARBA" id="ARBA00038283"/>
    </source>
</evidence>
<dbReference type="Pfam" id="PF21205">
    <property type="entry name" value="Rep3_C"/>
    <property type="match status" value="1"/>
</dbReference>
<dbReference type="GO" id="GO:0003887">
    <property type="term" value="F:DNA-directed DNA polymerase activity"/>
    <property type="evidence" value="ECO:0007669"/>
    <property type="project" value="InterPro"/>
</dbReference>
<dbReference type="Proteomes" id="UP000257039">
    <property type="component" value="Unassembled WGS sequence"/>
</dbReference>
<comment type="caution">
    <text evidence="3">The sequence shown here is derived from an EMBL/GenBank/DDBJ whole genome shotgun (WGS) entry which is preliminary data.</text>
</comment>
<dbReference type="InterPro" id="IPR036388">
    <property type="entry name" value="WH-like_DNA-bd_sf"/>
</dbReference>
<evidence type="ECO:0000313" key="3">
    <source>
        <dbReference type="EMBL" id="RDH41184.1"/>
    </source>
</evidence>
<dbReference type="InterPro" id="IPR000525">
    <property type="entry name" value="Initiator_Rep_WH1"/>
</dbReference>
<evidence type="ECO:0000259" key="2">
    <source>
        <dbReference type="Pfam" id="PF01051"/>
    </source>
</evidence>